<evidence type="ECO:0000259" key="1">
    <source>
        <dbReference type="Pfam" id="PF18962"/>
    </source>
</evidence>
<dbReference type="NCBIfam" id="TIGR04183">
    <property type="entry name" value="Por_Secre_tail"/>
    <property type="match status" value="1"/>
</dbReference>
<accession>A0A7G7W615</accession>
<evidence type="ECO:0000313" key="3">
    <source>
        <dbReference type="Proteomes" id="UP000515489"/>
    </source>
</evidence>
<dbReference type="AlphaFoldDB" id="A0A7G7W615"/>
<dbReference type="KEGG" id="hsk:H4317_16905"/>
<reference evidence="2 3" key="1">
    <citation type="submission" date="2020-08" db="EMBL/GenBank/DDBJ databases">
        <title>Hymenobacter sp. S2-20-2 genome sequencing.</title>
        <authorList>
            <person name="Jin L."/>
        </authorList>
    </citation>
    <scope>NUCLEOTIDE SEQUENCE [LARGE SCALE GENOMIC DNA]</scope>
    <source>
        <strain evidence="2 3">S2-20-2</strain>
    </source>
</reference>
<dbReference type="Proteomes" id="UP000515489">
    <property type="component" value="Chromosome"/>
</dbReference>
<dbReference type="RefSeq" id="WP_185887730.1">
    <property type="nucleotide sequence ID" value="NZ_CP060202.1"/>
</dbReference>
<organism evidence="2 3">
    <name type="scientific">Hymenobacter sediminicola</name>
    <dbReference type="NCBI Taxonomy" id="2761579"/>
    <lineage>
        <taxon>Bacteria</taxon>
        <taxon>Pseudomonadati</taxon>
        <taxon>Bacteroidota</taxon>
        <taxon>Cytophagia</taxon>
        <taxon>Cytophagales</taxon>
        <taxon>Hymenobacteraceae</taxon>
        <taxon>Hymenobacter</taxon>
    </lineage>
</organism>
<dbReference type="EMBL" id="CP060202">
    <property type="protein sequence ID" value="QNH61808.1"/>
    <property type="molecule type" value="Genomic_DNA"/>
</dbReference>
<proteinExistence type="predicted"/>
<gene>
    <name evidence="2" type="ORF">H4317_16905</name>
</gene>
<dbReference type="InterPro" id="IPR026444">
    <property type="entry name" value="Secre_tail"/>
</dbReference>
<feature type="domain" description="Secretion system C-terminal sorting" evidence="1">
    <location>
        <begin position="194"/>
        <end position="264"/>
    </location>
</feature>
<dbReference type="Pfam" id="PF18962">
    <property type="entry name" value="Por_Secre_tail"/>
    <property type="match status" value="1"/>
</dbReference>
<name>A0A7G7W615_9BACT</name>
<keyword evidence="3" id="KW-1185">Reference proteome</keyword>
<protein>
    <submittedName>
        <fullName evidence="2">T9SS type A sorting domain-containing protein</fullName>
    </submittedName>
</protein>
<evidence type="ECO:0000313" key="2">
    <source>
        <dbReference type="EMBL" id="QNH61808.1"/>
    </source>
</evidence>
<sequence length="271" mass="29177">MSISSSDADNYIMPGQYVTLTAQGSTSGQYVWTETSNGVTTTLGAAGNQIVVNPTAETTYTAAAVNSALTCNSANTTLYIGTPNPLPVELVSFTAVWQGEQPHLAWVTASENDNSHFMVELSLNGTNFTAIHKQLGQGNTTARTNYSFTDTERSRSKTGVLYYRLVQHDASGEVYTSSVKVLKGTGKGLSVEAYPNPFQQAVRVVVTTSVAGPATIEMLDGTGRQVFRKKLELGSGSQEINLPEVADLPRGLYFLRVVQATSEQIIQLNHR</sequence>